<dbReference type="GO" id="GO:0005789">
    <property type="term" value="C:endoplasmic reticulum membrane"/>
    <property type="evidence" value="ECO:0007669"/>
    <property type="project" value="TreeGrafter"/>
</dbReference>
<keyword evidence="2" id="KW-1185">Reference proteome</keyword>
<sequence length="93" mass="10618">MAKNGKRVVMMGDDTWVQLFPQHFNISHPFPSFNVKDLDTHIFLAWIMGHIFGVDSNRNDRKVGAYNGILEKVVDVPGKLKWTGGLHENTLRL</sequence>
<organism evidence="1 2">
    <name type="scientific">Solanum commersonii</name>
    <name type="common">Commerson's wild potato</name>
    <name type="synonym">Commerson's nightshade</name>
    <dbReference type="NCBI Taxonomy" id="4109"/>
    <lineage>
        <taxon>Eukaryota</taxon>
        <taxon>Viridiplantae</taxon>
        <taxon>Streptophyta</taxon>
        <taxon>Embryophyta</taxon>
        <taxon>Tracheophyta</taxon>
        <taxon>Spermatophyta</taxon>
        <taxon>Magnoliopsida</taxon>
        <taxon>eudicotyledons</taxon>
        <taxon>Gunneridae</taxon>
        <taxon>Pentapetalae</taxon>
        <taxon>asterids</taxon>
        <taxon>lamiids</taxon>
        <taxon>Solanales</taxon>
        <taxon>Solanaceae</taxon>
        <taxon>Solanoideae</taxon>
        <taxon>Solaneae</taxon>
        <taxon>Solanum</taxon>
    </lineage>
</organism>
<dbReference type="PANTHER" id="PTHR23071">
    <property type="entry name" value="PHOSPHATIDYLINOSITOL GLYCAN"/>
    <property type="match status" value="1"/>
</dbReference>
<dbReference type="EMBL" id="JACXVP010000010">
    <property type="protein sequence ID" value="KAG5579730.1"/>
    <property type="molecule type" value="Genomic_DNA"/>
</dbReference>
<name>A0A9J5WVA2_SOLCO</name>
<accession>A0A9J5WVA2</accession>
<protein>
    <submittedName>
        <fullName evidence="1">Uncharacterized protein</fullName>
    </submittedName>
</protein>
<evidence type="ECO:0000313" key="1">
    <source>
        <dbReference type="EMBL" id="KAG5579730.1"/>
    </source>
</evidence>
<dbReference type="PANTHER" id="PTHR23071:SF1">
    <property type="entry name" value="GPI ETHANOLAMINE PHOSPHATE TRANSFERASE 3"/>
    <property type="match status" value="1"/>
</dbReference>
<reference evidence="1 2" key="1">
    <citation type="submission" date="2020-09" db="EMBL/GenBank/DDBJ databases">
        <title>De no assembly of potato wild relative species, Solanum commersonii.</title>
        <authorList>
            <person name="Cho K."/>
        </authorList>
    </citation>
    <scope>NUCLEOTIDE SEQUENCE [LARGE SCALE GENOMIC DNA]</scope>
    <source>
        <strain evidence="1">LZ3.2</strain>
        <tissue evidence="1">Leaf</tissue>
    </source>
</reference>
<evidence type="ECO:0000313" key="2">
    <source>
        <dbReference type="Proteomes" id="UP000824120"/>
    </source>
</evidence>
<dbReference type="OrthoDB" id="1737858at2759"/>
<comment type="caution">
    <text evidence="1">The sequence shown here is derived from an EMBL/GenBank/DDBJ whole genome shotgun (WGS) entry which is preliminary data.</text>
</comment>
<dbReference type="AlphaFoldDB" id="A0A9J5WVA2"/>
<dbReference type="GO" id="GO:0051377">
    <property type="term" value="F:mannose-ethanolamine phosphotransferase activity"/>
    <property type="evidence" value="ECO:0007669"/>
    <property type="project" value="TreeGrafter"/>
</dbReference>
<gene>
    <name evidence="1" type="ORF">H5410_050357</name>
</gene>
<proteinExistence type="predicted"/>
<dbReference type="Proteomes" id="UP000824120">
    <property type="component" value="Chromosome 10"/>
</dbReference>
<dbReference type="GO" id="GO:0006506">
    <property type="term" value="P:GPI anchor biosynthetic process"/>
    <property type="evidence" value="ECO:0007669"/>
    <property type="project" value="InterPro"/>
</dbReference>
<dbReference type="InterPro" id="IPR039524">
    <property type="entry name" value="PIGO/GPI13"/>
</dbReference>